<comment type="similarity">
    <text evidence="1">Belongs to the HMG-CoA lyase family.</text>
</comment>
<dbReference type="PANTHER" id="PTHR42738">
    <property type="entry name" value="HYDROXYMETHYLGLUTARYL-COA LYASE"/>
    <property type="match status" value="1"/>
</dbReference>
<dbReference type="GO" id="GO:0046872">
    <property type="term" value="F:metal ion binding"/>
    <property type="evidence" value="ECO:0007669"/>
    <property type="project" value="UniProtKB-KW"/>
</dbReference>
<keyword evidence="2" id="KW-0479">Metal-binding</keyword>
<dbReference type="SUPFAM" id="SSF51569">
    <property type="entry name" value="Aldolase"/>
    <property type="match status" value="1"/>
</dbReference>
<dbReference type="Proteomes" id="UP000539111">
    <property type="component" value="Unassembled WGS sequence"/>
</dbReference>
<dbReference type="RefSeq" id="WP_179426888.1">
    <property type="nucleotide sequence ID" value="NZ_JACBZP010000001.1"/>
</dbReference>
<organism evidence="5 6">
    <name type="scientific">Spelaeicoccus albus</name>
    <dbReference type="NCBI Taxonomy" id="1280376"/>
    <lineage>
        <taxon>Bacteria</taxon>
        <taxon>Bacillati</taxon>
        <taxon>Actinomycetota</taxon>
        <taxon>Actinomycetes</taxon>
        <taxon>Micrococcales</taxon>
        <taxon>Brevibacteriaceae</taxon>
        <taxon>Spelaeicoccus</taxon>
    </lineage>
</organism>
<dbReference type="Pfam" id="PF00682">
    <property type="entry name" value="HMGL-like"/>
    <property type="match status" value="1"/>
</dbReference>
<evidence type="ECO:0000256" key="2">
    <source>
        <dbReference type="ARBA" id="ARBA00022723"/>
    </source>
</evidence>
<dbReference type="GO" id="GO:0006552">
    <property type="term" value="P:L-leucine catabolic process"/>
    <property type="evidence" value="ECO:0007669"/>
    <property type="project" value="TreeGrafter"/>
</dbReference>
<dbReference type="GO" id="GO:0004419">
    <property type="term" value="F:hydroxymethylglutaryl-CoA lyase activity"/>
    <property type="evidence" value="ECO:0007669"/>
    <property type="project" value="UniProtKB-EC"/>
</dbReference>
<dbReference type="InterPro" id="IPR000891">
    <property type="entry name" value="PYR_CT"/>
</dbReference>
<dbReference type="InterPro" id="IPR013785">
    <property type="entry name" value="Aldolase_TIM"/>
</dbReference>
<dbReference type="EMBL" id="JACBZP010000001">
    <property type="protein sequence ID" value="NYI67125.1"/>
    <property type="molecule type" value="Genomic_DNA"/>
</dbReference>
<keyword evidence="3 5" id="KW-0456">Lyase</keyword>
<dbReference type="PANTHER" id="PTHR42738:SF7">
    <property type="entry name" value="HYDROXYMETHYLGLUTARYL-COA LYASE"/>
    <property type="match status" value="1"/>
</dbReference>
<dbReference type="EC" id="4.1.3.4" evidence="5"/>
<proteinExistence type="inferred from homology"/>
<protein>
    <submittedName>
        <fullName evidence="5">Hydroxymethylglutaryl-CoA lyase</fullName>
        <ecNumber evidence="5">4.1.3.4</ecNumber>
    </submittedName>
</protein>
<dbReference type="GO" id="GO:0046951">
    <property type="term" value="P:ketone body biosynthetic process"/>
    <property type="evidence" value="ECO:0007669"/>
    <property type="project" value="TreeGrafter"/>
</dbReference>
<comment type="caution">
    <text evidence="5">The sequence shown here is derived from an EMBL/GenBank/DDBJ whole genome shotgun (WGS) entry which is preliminary data.</text>
</comment>
<dbReference type="PROSITE" id="PS50991">
    <property type="entry name" value="PYR_CT"/>
    <property type="match status" value="1"/>
</dbReference>
<accession>A0A7Z0ABK9</accession>
<sequence>MSPTSARIREVGPRDGLQAEHEFVPTATKIALINALSRTGVSTVQATSFVHPRAVPQLADAGEVMAGIDRVPGVTYSVLVPNVRGAERALDAGADEWDLMLSASDSHSRSNANRNTWEALERLKPVIALGLENSVSLVGGLATALGCPFEGKVPYSRVHDVVGAYRDLGVRKLSIADTVGVADPALVRDTMSRLHADFPDCSFLLHLHNTRGMALANLLVGLDAGVTEFDASVGGLGGCPFAPGASGNVATEDVVHMLQLMGIDTGVDLEAMLELARHMVPEAVGHVADSSVARAGVSWDLHPAPEKQQLA</sequence>
<name>A0A7Z0ABK9_9MICO</name>
<dbReference type="FunFam" id="3.20.20.70:FF:000071">
    <property type="entry name" value="Hydroxymethylglutaryl-CoA lyase"/>
    <property type="match status" value="1"/>
</dbReference>
<keyword evidence="6" id="KW-1185">Reference proteome</keyword>
<dbReference type="InterPro" id="IPR043594">
    <property type="entry name" value="HMGL"/>
</dbReference>
<dbReference type="AlphaFoldDB" id="A0A7Z0ABK9"/>
<evidence type="ECO:0000313" key="6">
    <source>
        <dbReference type="Proteomes" id="UP000539111"/>
    </source>
</evidence>
<reference evidence="5 6" key="1">
    <citation type="submission" date="2020-07" db="EMBL/GenBank/DDBJ databases">
        <title>Sequencing the genomes of 1000 actinobacteria strains.</title>
        <authorList>
            <person name="Klenk H.-P."/>
        </authorList>
    </citation>
    <scope>NUCLEOTIDE SEQUENCE [LARGE SCALE GENOMIC DNA]</scope>
    <source>
        <strain evidence="5 6">DSM 26341</strain>
    </source>
</reference>
<evidence type="ECO:0000259" key="4">
    <source>
        <dbReference type="PROSITE" id="PS50991"/>
    </source>
</evidence>
<feature type="domain" description="Pyruvate carboxyltransferase" evidence="4">
    <location>
        <begin position="6"/>
        <end position="273"/>
    </location>
</feature>
<dbReference type="Gene3D" id="3.20.20.70">
    <property type="entry name" value="Aldolase class I"/>
    <property type="match status" value="1"/>
</dbReference>
<evidence type="ECO:0000313" key="5">
    <source>
        <dbReference type="EMBL" id="NYI67125.1"/>
    </source>
</evidence>
<gene>
    <name evidence="5" type="ORF">BJY26_001431</name>
</gene>
<evidence type="ECO:0000256" key="1">
    <source>
        <dbReference type="ARBA" id="ARBA00009405"/>
    </source>
</evidence>
<evidence type="ECO:0000256" key="3">
    <source>
        <dbReference type="ARBA" id="ARBA00023239"/>
    </source>
</evidence>
<dbReference type="NCBIfam" id="NF004283">
    <property type="entry name" value="PRK05692.1"/>
    <property type="match status" value="1"/>
</dbReference>
<dbReference type="CDD" id="cd07938">
    <property type="entry name" value="DRE_TIM_HMGL"/>
    <property type="match status" value="1"/>
</dbReference>